<name>A0A8X6ME44_9ARAC</name>
<dbReference type="AlphaFoldDB" id="A0A8X6ME44"/>
<evidence type="ECO:0000313" key="1">
    <source>
        <dbReference type="EMBL" id="GFS44488.1"/>
    </source>
</evidence>
<reference evidence="1" key="1">
    <citation type="submission" date="2020-08" db="EMBL/GenBank/DDBJ databases">
        <title>Multicomponent nature underlies the extraordinary mechanical properties of spider dragline silk.</title>
        <authorList>
            <person name="Kono N."/>
            <person name="Nakamura H."/>
            <person name="Mori M."/>
            <person name="Yoshida Y."/>
            <person name="Ohtoshi R."/>
            <person name="Malay A.D."/>
            <person name="Moran D.A.P."/>
            <person name="Tomita M."/>
            <person name="Numata K."/>
            <person name="Arakawa K."/>
        </authorList>
    </citation>
    <scope>NUCLEOTIDE SEQUENCE</scope>
</reference>
<proteinExistence type="predicted"/>
<gene>
    <name evidence="1" type="primary">AVEN_3831_1</name>
    <name evidence="1" type="ORF">TNIN_121591</name>
</gene>
<dbReference type="Proteomes" id="UP000886998">
    <property type="component" value="Unassembled WGS sequence"/>
</dbReference>
<dbReference type="OrthoDB" id="5967017at2759"/>
<protein>
    <submittedName>
        <fullName evidence="1">Uncharacterized protein</fullName>
    </submittedName>
</protein>
<accession>A0A8X6ME44</accession>
<dbReference type="EMBL" id="BMAV01025765">
    <property type="protein sequence ID" value="GFS44488.1"/>
    <property type="molecule type" value="Genomic_DNA"/>
</dbReference>
<keyword evidence="2" id="KW-1185">Reference proteome</keyword>
<sequence>MKKVEEYRGKLDVARIRVKACFEKFSPISESQVSVITEKAKLKLPKIELIKFGGEVKDCFSFWSQFSRIHEDTISDEMDVQYFTQSTIISSRELGIVDSYPSTEKNYAIVADNWRDY</sequence>
<comment type="caution">
    <text evidence="1">The sequence shown here is derived from an EMBL/GenBank/DDBJ whole genome shotgun (WGS) entry which is preliminary data.</text>
</comment>
<evidence type="ECO:0000313" key="2">
    <source>
        <dbReference type="Proteomes" id="UP000886998"/>
    </source>
</evidence>
<organism evidence="1 2">
    <name type="scientific">Trichonephila inaurata madagascariensis</name>
    <dbReference type="NCBI Taxonomy" id="2747483"/>
    <lineage>
        <taxon>Eukaryota</taxon>
        <taxon>Metazoa</taxon>
        <taxon>Ecdysozoa</taxon>
        <taxon>Arthropoda</taxon>
        <taxon>Chelicerata</taxon>
        <taxon>Arachnida</taxon>
        <taxon>Araneae</taxon>
        <taxon>Araneomorphae</taxon>
        <taxon>Entelegynae</taxon>
        <taxon>Araneoidea</taxon>
        <taxon>Nephilidae</taxon>
        <taxon>Trichonephila</taxon>
        <taxon>Trichonephila inaurata</taxon>
    </lineage>
</organism>